<dbReference type="Pfam" id="PF13413">
    <property type="entry name" value="HTH_25"/>
    <property type="match status" value="1"/>
</dbReference>
<dbReference type="Proteomes" id="UP000583556">
    <property type="component" value="Unassembled WGS sequence"/>
</dbReference>
<dbReference type="PANTHER" id="PTHR34475:SF1">
    <property type="entry name" value="CYTOSKELETON PROTEIN RODZ"/>
    <property type="match status" value="1"/>
</dbReference>
<keyword evidence="2" id="KW-0472">Membrane</keyword>
<feature type="compositionally biased region" description="Low complexity" evidence="1">
    <location>
        <begin position="290"/>
        <end position="316"/>
    </location>
</feature>
<organism evidence="4 5">
    <name type="scientific">Novosphingobium olei</name>
    <dbReference type="NCBI Taxonomy" id="2728851"/>
    <lineage>
        <taxon>Bacteria</taxon>
        <taxon>Pseudomonadati</taxon>
        <taxon>Pseudomonadota</taxon>
        <taxon>Alphaproteobacteria</taxon>
        <taxon>Sphingomonadales</taxon>
        <taxon>Sphingomonadaceae</taxon>
        <taxon>Novosphingobium</taxon>
    </lineage>
</organism>
<keyword evidence="2" id="KW-1133">Transmembrane helix</keyword>
<dbReference type="InterPro" id="IPR050400">
    <property type="entry name" value="Bact_Cytoskel_RodZ"/>
</dbReference>
<keyword evidence="5" id="KW-1185">Reference proteome</keyword>
<dbReference type="EMBL" id="JABBGM010000005">
    <property type="protein sequence ID" value="NML94654.1"/>
    <property type="molecule type" value="Genomic_DNA"/>
</dbReference>
<evidence type="ECO:0000259" key="3">
    <source>
        <dbReference type="PROSITE" id="PS50943"/>
    </source>
</evidence>
<feature type="region of interest" description="Disordered" evidence="1">
    <location>
        <begin position="166"/>
        <end position="186"/>
    </location>
</feature>
<dbReference type="CDD" id="cd00093">
    <property type="entry name" value="HTH_XRE"/>
    <property type="match status" value="1"/>
</dbReference>
<dbReference type="InterPro" id="IPR025194">
    <property type="entry name" value="RodZ-like_C"/>
</dbReference>
<sequence length="333" mass="34035">MTNGSRAVAEGGGNESLSEGGELVAGPFASAGSRLRAAREAQGLSIADIAGRTRITARHIAAIESSDFATLPGRPYVLGFARSYAREVGLQERDIADAIRRELDAATPEPEPRKINQFEVGDPAKTPSRLLTWLAVLLGLGVVVLGFGLWRSYYWPAAELPPLVGPSSSAPASPAAKPAAPAAAPAPATSPVVFTALEDRIWVKFSDASGQQLMQKQMAKGESYTVPAEAKGPVLWTGRPDALAITVGGKAVARLAEKEGIVKNVAVDGAALLARSAVPAPAMAPAAATAPASFPAPAARRARAPVRAPAPEAAVPAPAPAPAPSLTSSTTAN</sequence>
<dbReference type="InterPro" id="IPR001387">
    <property type="entry name" value="Cro/C1-type_HTH"/>
</dbReference>
<evidence type="ECO:0000256" key="2">
    <source>
        <dbReference type="SAM" id="Phobius"/>
    </source>
</evidence>
<accession>A0A7Y0BQG4</accession>
<dbReference type="PROSITE" id="PS50943">
    <property type="entry name" value="HTH_CROC1"/>
    <property type="match status" value="1"/>
</dbReference>
<evidence type="ECO:0000256" key="1">
    <source>
        <dbReference type="SAM" id="MobiDB-lite"/>
    </source>
</evidence>
<comment type="caution">
    <text evidence="4">The sequence shown here is derived from an EMBL/GenBank/DDBJ whole genome shotgun (WGS) entry which is preliminary data.</text>
</comment>
<dbReference type="GO" id="GO:0003677">
    <property type="term" value="F:DNA binding"/>
    <property type="evidence" value="ECO:0007669"/>
    <property type="project" value="InterPro"/>
</dbReference>
<dbReference type="SUPFAM" id="SSF47413">
    <property type="entry name" value="lambda repressor-like DNA-binding domains"/>
    <property type="match status" value="1"/>
</dbReference>
<reference evidence="4 5" key="1">
    <citation type="submission" date="2020-04" db="EMBL/GenBank/DDBJ databases">
        <title>Novosphingobium sp. TW-4 isolated from soil.</title>
        <authorList>
            <person name="Dahal R.H."/>
            <person name="Chaudhary D.K."/>
        </authorList>
    </citation>
    <scope>NUCLEOTIDE SEQUENCE [LARGE SCALE GENOMIC DNA]</scope>
    <source>
        <strain evidence="4 5">TW-4</strain>
    </source>
</reference>
<dbReference type="Pfam" id="PF13464">
    <property type="entry name" value="RodZ_C"/>
    <property type="match status" value="1"/>
</dbReference>
<feature type="region of interest" description="Disordered" evidence="1">
    <location>
        <begin position="290"/>
        <end position="333"/>
    </location>
</feature>
<dbReference type="AlphaFoldDB" id="A0A7Y0BQG4"/>
<feature type="transmembrane region" description="Helical" evidence="2">
    <location>
        <begin position="130"/>
        <end position="150"/>
    </location>
</feature>
<gene>
    <name evidence="4" type="ORF">HHL27_13350</name>
</gene>
<evidence type="ECO:0000313" key="4">
    <source>
        <dbReference type="EMBL" id="NML94654.1"/>
    </source>
</evidence>
<dbReference type="Gene3D" id="1.10.260.40">
    <property type="entry name" value="lambda repressor-like DNA-binding domains"/>
    <property type="match status" value="1"/>
</dbReference>
<keyword evidence="2" id="KW-0812">Transmembrane</keyword>
<feature type="domain" description="HTH cro/C1-type" evidence="3">
    <location>
        <begin position="35"/>
        <end position="65"/>
    </location>
</feature>
<proteinExistence type="predicted"/>
<dbReference type="RefSeq" id="WP_169493918.1">
    <property type="nucleotide sequence ID" value="NZ_JABBGM010000005.1"/>
</dbReference>
<dbReference type="PANTHER" id="PTHR34475">
    <property type="match status" value="1"/>
</dbReference>
<dbReference type="InterPro" id="IPR010982">
    <property type="entry name" value="Lambda_DNA-bd_dom_sf"/>
</dbReference>
<protein>
    <submittedName>
        <fullName evidence="4">Helix-turn-helix domain-containing protein</fullName>
    </submittedName>
</protein>
<feature type="region of interest" description="Disordered" evidence="1">
    <location>
        <begin position="1"/>
        <end position="21"/>
    </location>
</feature>
<evidence type="ECO:0000313" key="5">
    <source>
        <dbReference type="Proteomes" id="UP000583556"/>
    </source>
</evidence>
<name>A0A7Y0BQG4_9SPHN</name>
<dbReference type="SMART" id="SM00530">
    <property type="entry name" value="HTH_XRE"/>
    <property type="match status" value="1"/>
</dbReference>